<dbReference type="Proteomes" id="UP001292094">
    <property type="component" value="Unassembled WGS sequence"/>
</dbReference>
<keyword evidence="2" id="KW-0732">Signal</keyword>
<dbReference type="PROSITE" id="PS51257">
    <property type="entry name" value="PROKAR_LIPOPROTEIN"/>
    <property type="match status" value="1"/>
</dbReference>
<dbReference type="EMBL" id="JAWZYT010003858">
    <property type="protein sequence ID" value="KAK4296423.1"/>
    <property type="molecule type" value="Genomic_DNA"/>
</dbReference>
<gene>
    <name evidence="3" type="ORF">Pmani_031085</name>
</gene>
<organism evidence="3 4">
    <name type="scientific">Petrolisthes manimaculis</name>
    <dbReference type="NCBI Taxonomy" id="1843537"/>
    <lineage>
        <taxon>Eukaryota</taxon>
        <taxon>Metazoa</taxon>
        <taxon>Ecdysozoa</taxon>
        <taxon>Arthropoda</taxon>
        <taxon>Crustacea</taxon>
        <taxon>Multicrustacea</taxon>
        <taxon>Malacostraca</taxon>
        <taxon>Eumalacostraca</taxon>
        <taxon>Eucarida</taxon>
        <taxon>Decapoda</taxon>
        <taxon>Pleocyemata</taxon>
        <taxon>Anomura</taxon>
        <taxon>Galatheoidea</taxon>
        <taxon>Porcellanidae</taxon>
        <taxon>Petrolisthes</taxon>
    </lineage>
</organism>
<keyword evidence="4" id="KW-1185">Reference proteome</keyword>
<feature type="signal peptide" evidence="2">
    <location>
        <begin position="1"/>
        <end position="26"/>
    </location>
</feature>
<feature type="region of interest" description="Disordered" evidence="1">
    <location>
        <begin position="38"/>
        <end position="88"/>
    </location>
</feature>
<evidence type="ECO:0000313" key="4">
    <source>
        <dbReference type="Proteomes" id="UP001292094"/>
    </source>
</evidence>
<comment type="caution">
    <text evidence="3">The sequence shown here is derived from an EMBL/GenBank/DDBJ whole genome shotgun (WGS) entry which is preliminary data.</text>
</comment>
<evidence type="ECO:0000256" key="1">
    <source>
        <dbReference type="SAM" id="MobiDB-lite"/>
    </source>
</evidence>
<reference evidence="3" key="1">
    <citation type="submission" date="2023-11" db="EMBL/GenBank/DDBJ databases">
        <title>Genome assemblies of two species of porcelain crab, Petrolisthes cinctipes and Petrolisthes manimaculis (Anomura: Porcellanidae).</title>
        <authorList>
            <person name="Angst P."/>
        </authorList>
    </citation>
    <scope>NUCLEOTIDE SEQUENCE</scope>
    <source>
        <strain evidence="3">PB745_02</strain>
        <tissue evidence="3">Gill</tissue>
    </source>
</reference>
<proteinExistence type="predicted"/>
<accession>A0AAE1NVC9</accession>
<feature type="chain" id="PRO_5042289738" evidence="2">
    <location>
        <begin position="27"/>
        <end position="112"/>
    </location>
</feature>
<evidence type="ECO:0000256" key="2">
    <source>
        <dbReference type="SAM" id="SignalP"/>
    </source>
</evidence>
<dbReference type="AlphaFoldDB" id="A0AAE1NVC9"/>
<name>A0AAE1NVC9_9EUCA</name>
<protein>
    <submittedName>
        <fullName evidence="3">Uncharacterized protein</fullName>
    </submittedName>
</protein>
<sequence>MGVRVKGGRGVRLSFLALLLFPGQTAITSLVTASCKLAGTRTSPSPPASLSLPSPARKGRGQSRAESSLPSEPQGVGSPAGNLPPLNPVLARFPLRGSNLISITPPISPRLV</sequence>
<evidence type="ECO:0000313" key="3">
    <source>
        <dbReference type="EMBL" id="KAK4296423.1"/>
    </source>
</evidence>